<evidence type="ECO:0000256" key="2">
    <source>
        <dbReference type="ARBA" id="ARBA00022747"/>
    </source>
</evidence>
<evidence type="ECO:0000259" key="5">
    <source>
        <dbReference type="Pfam" id="PF01420"/>
    </source>
</evidence>
<keyword evidence="6" id="KW-0540">Nuclease</keyword>
<dbReference type="InterPro" id="IPR052021">
    <property type="entry name" value="Type-I_RS_S_subunit"/>
</dbReference>
<protein>
    <submittedName>
        <fullName evidence="6">Restriction endonuclease subunit S</fullName>
    </submittedName>
</protein>
<feature type="coiled-coil region" evidence="4">
    <location>
        <begin position="389"/>
        <end position="416"/>
    </location>
</feature>
<gene>
    <name evidence="6" type="ORF">BU638_10780</name>
</gene>
<name>A0AAX0ZCX5_STACR</name>
<reference evidence="6 7" key="1">
    <citation type="journal article" date="2016" name="Front. Microbiol.">
        <title>Comprehensive Phylogenetic Analysis of Bovine Non-aureus Staphylococci Species Based on Whole-Genome Sequencing.</title>
        <authorList>
            <person name="Naushad S."/>
            <person name="Barkema H.W."/>
            <person name="Luby C."/>
            <person name="Condas L.A."/>
            <person name="Nobrega D.B."/>
            <person name="Carson D.A."/>
            <person name="De Buck J."/>
        </authorList>
    </citation>
    <scope>NUCLEOTIDE SEQUENCE [LARGE SCALE GENOMIC DNA]</scope>
    <source>
        <strain evidence="6 7">SNUC 105</strain>
    </source>
</reference>
<keyword evidence="3" id="KW-0238">DNA-binding</keyword>
<keyword evidence="4" id="KW-0175">Coiled coil</keyword>
<dbReference type="PANTHER" id="PTHR30408">
    <property type="entry name" value="TYPE-1 RESTRICTION ENZYME ECOKI SPECIFICITY PROTEIN"/>
    <property type="match status" value="1"/>
</dbReference>
<dbReference type="InterPro" id="IPR000055">
    <property type="entry name" value="Restrct_endonuc_typeI_TRD"/>
</dbReference>
<dbReference type="PANTHER" id="PTHR30408:SF12">
    <property type="entry name" value="TYPE I RESTRICTION ENZYME MJAVIII SPECIFICITY SUBUNIT"/>
    <property type="match status" value="1"/>
</dbReference>
<dbReference type="AlphaFoldDB" id="A0AAX0ZCX5"/>
<proteinExistence type="inferred from homology"/>
<feature type="coiled-coil region" evidence="4">
    <location>
        <begin position="179"/>
        <end position="206"/>
    </location>
</feature>
<dbReference type="GO" id="GO:0003677">
    <property type="term" value="F:DNA binding"/>
    <property type="evidence" value="ECO:0007669"/>
    <property type="project" value="UniProtKB-KW"/>
</dbReference>
<accession>A0AAX0ZCX5</accession>
<dbReference type="GO" id="GO:0009307">
    <property type="term" value="P:DNA restriction-modification system"/>
    <property type="evidence" value="ECO:0007669"/>
    <property type="project" value="UniProtKB-KW"/>
</dbReference>
<feature type="domain" description="Type I restriction modification DNA specificity" evidence="5">
    <location>
        <begin position="20"/>
        <end position="198"/>
    </location>
</feature>
<evidence type="ECO:0000256" key="1">
    <source>
        <dbReference type="ARBA" id="ARBA00010923"/>
    </source>
</evidence>
<dbReference type="Gene3D" id="1.10.287.1120">
    <property type="entry name" value="Bipartite methylase S protein"/>
    <property type="match status" value="1"/>
</dbReference>
<dbReference type="GO" id="GO:0004519">
    <property type="term" value="F:endonuclease activity"/>
    <property type="evidence" value="ECO:0007669"/>
    <property type="project" value="UniProtKB-KW"/>
</dbReference>
<evidence type="ECO:0000313" key="6">
    <source>
        <dbReference type="EMBL" id="PTG25512.1"/>
    </source>
</evidence>
<organism evidence="6 7">
    <name type="scientific">Staphylococcus chromogenes</name>
    <name type="common">Staphylococcus hyicus subsp. chromogenes</name>
    <dbReference type="NCBI Taxonomy" id="46126"/>
    <lineage>
        <taxon>Bacteria</taxon>
        <taxon>Bacillati</taxon>
        <taxon>Bacillota</taxon>
        <taxon>Bacilli</taxon>
        <taxon>Bacillales</taxon>
        <taxon>Staphylococcaceae</taxon>
        <taxon>Staphylococcus</taxon>
    </lineage>
</organism>
<keyword evidence="2" id="KW-0680">Restriction system</keyword>
<evidence type="ECO:0000313" key="7">
    <source>
        <dbReference type="Proteomes" id="UP000242144"/>
    </source>
</evidence>
<dbReference type="EMBL" id="PZCM01000020">
    <property type="protein sequence ID" value="PTG25512.1"/>
    <property type="molecule type" value="Genomic_DNA"/>
</dbReference>
<feature type="domain" description="Type I restriction modification DNA specificity" evidence="5">
    <location>
        <begin position="292"/>
        <end position="407"/>
    </location>
</feature>
<evidence type="ECO:0000256" key="4">
    <source>
        <dbReference type="SAM" id="Coils"/>
    </source>
</evidence>
<dbReference type="Gene3D" id="3.90.220.20">
    <property type="entry name" value="DNA methylase specificity domains"/>
    <property type="match status" value="2"/>
</dbReference>
<comment type="caution">
    <text evidence="6">The sequence shown here is derived from an EMBL/GenBank/DDBJ whole genome shotgun (WGS) entry which is preliminary data.</text>
</comment>
<dbReference type="SUPFAM" id="SSF116734">
    <property type="entry name" value="DNA methylase specificity domain"/>
    <property type="match status" value="2"/>
</dbReference>
<dbReference type="Proteomes" id="UP000242144">
    <property type="component" value="Unassembled WGS sequence"/>
</dbReference>
<dbReference type="Pfam" id="PF01420">
    <property type="entry name" value="Methylase_S"/>
    <property type="match status" value="2"/>
</dbReference>
<sequence>MTKTPQHNVPELRFPEFEGEWEEKKLGDIASFSKGKSLSKKDISENGVACILYGELYTKYNAFIDEIYSKTSVDKSTLVQGKENQILIPSSGETSEDIATASCLVSNKVVYIGGDINIITPKKDKGRFISLSLNSVNKNEIAKFAQGKSVVHLYNDHLKKTKIKIPNNLNEQEKIGTFFSKLDRQIELEEEKLELLEQQKRGYMQKIFSQELKFKNSQLENIKWSYKTLEELNSFFTDGNYGESYPKSEDMSDKNDGVAFLRGSNLKKGRITLEDANYISKKKHSELTTGHLFLDDIVIAVRGSLGAVGYVNENMVGNNINSQLAIIRTSNSLLYGKYLLYYLMSNQGKKELLSRVTGTALKQLPIKQIKQIKVPVPKLHEQHKIANFLSELDNLIDNQTEKIELLKQRKQGLLQKMFV</sequence>
<keyword evidence="6" id="KW-0378">Hydrolase</keyword>
<keyword evidence="6" id="KW-0255">Endonuclease</keyword>
<comment type="similarity">
    <text evidence="1">Belongs to the type-I restriction system S methylase family.</text>
</comment>
<dbReference type="InterPro" id="IPR044946">
    <property type="entry name" value="Restrct_endonuc_typeI_TRD_sf"/>
</dbReference>
<evidence type="ECO:0000256" key="3">
    <source>
        <dbReference type="ARBA" id="ARBA00023125"/>
    </source>
</evidence>
<dbReference type="RefSeq" id="WP_037576169.1">
    <property type="nucleotide sequence ID" value="NZ_JAHCPV010000005.1"/>
</dbReference>